<organism evidence="3 4">
    <name type="scientific">Ruegeria profundi</name>
    <dbReference type="NCBI Taxonomy" id="1685378"/>
    <lineage>
        <taxon>Bacteria</taxon>
        <taxon>Pseudomonadati</taxon>
        <taxon>Pseudomonadota</taxon>
        <taxon>Alphaproteobacteria</taxon>
        <taxon>Rhodobacterales</taxon>
        <taxon>Roseobacteraceae</taxon>
        <taxon>Ruegeria</taxon>
    </lineage>
</organism>
<dbReference type="AlphaFoldDB" id="A0A0X3TWM0"/>
<dbReference type="PROSITE" id="PS00330">
    <property type="entry name" value="HEMOLYSIN_CALCIUM"/>
    <property type="match status" value="1"/>
</dbReference>
<reference evidence="4" key="1">
    <citation type="submission" date="2015-12" db="EMBL/GenBank/DDBJ databases">
        <authorList>
            <person name="Zhang G."/>
            <person name="Stingl U."/>
        </authorList>
    </citation>
    <scope>NUCLEOTIDE SEQUENCE [LARGE SCALE GENOMIC DNA]</scope>
    <source>
        <strain evidence="4">ZGT108</strain>
    </source>
</reference>
<evidence type="ECO:0000313" key="3">
    <source>
        <dbReference type="EMBL" id="KUJ80059.1"/>
    </source>
</evidence>
<dbReference type="Proteomes" id="UP000053690">
    <property type="component" value="Unassembled WGS sequence"/>
</dbReference>
<dbReference type="SUPFAM" id="SSF52266">
    <property type="entry name" value="SGNH hydrolase"/>
    <property type="match status" value="1"/>
</dbReference>
<dbReference type="Gene3D" id="3.40.50.1110">
    <property type="entry name" value="SGNH hydrolase"/>
    <property type="match status" value="1"/>
</dbReference>
<dbReference type="PANTHER" id="PTHR38340">
    <property type="entry name" value="S-LAYER PROTEIN"/>
    <property type="match status" value="1"/>
</dbReference>
<dbReference type="GO" id="GO:0005509">
    <property type="term" value="F:calcium ion binding"/>
    <property type="evidence" value="ECO:0007669"/>
    <property type="project" value="InterPro"/>
</dbReference>
<evidence type="ECO:0000256" key="2">
    <source>
        <dbReference type="ARBA" id="ARBA00022525"/>
    </source>
</evidence>
<dbReference type="InterPro" id="IPR001087">
    <property type="entry name" value="GDSL"/>
</dbReference>
<dbReference type="PRINTS" id="PR00313">
    <property type="entry name" value="CABNDNGRPT"/>
</dbReference>
<dbReference type="STRING" id="1685378.AVO44_07800"/>
<dbReference type="GO" id="GO:0005576">
    <property type="term" value="C:extracellular region"/>
    <property type="evidence" value="ECO:0007669"/>
    <property type="project" value="UniProtKB-SubCell"/>
</dbReference>
<keyword evidence="4" id="KW-1185">Reference proteome</keyword>
<gene>
    <name evidence="3" type="ORF">AVO44_07800</name>
</gene>
<dbReference type="InterPro" id="IPR036514">
    <property type="entry name" value="SGNH_hydro_sf"/>
</dbReference>
<evidence type="ECO:0000256" key="1">
    <source>
        <dbReference type="ARBA" id="ARBA00004613"/>
    </source>
</evidence>
<proteinExistence type="predicted"/>
<dbReference type="EMBL" id="LQBP01000003">
    <property type="protein sequence ID" value="KUJ80059.1"/>
    <property type="molecule type" value="Genomic_DNA"/>
</dbReference>
<dbReference type="InterPro" id="IPR018511">
    <property type="entry name" value="Hemolysin-typ_Ca-bd_CS"/>
</dbReference>
<comment type="subcellular location">
    <subcellularLocation>
        <location evidence="1">Secreted</location>
    </subcellularLocation>
</comment>
<sequence>MSTSFSRIYYFGDSLTDVGNAFKLLTSVLSSFILSDLIERFGEVVPLAQLQALSERISEQVILTNFPEFGSERAITNAFTHPEYTATLGGFEVENYAFAAARTIGRDVLENIIDLETQIDNFERNASAGVPKGSAGVILIGGNDLNSLVDQAEAQEGATVEELFSLLGSEVDAILAEIGQASARLTQAGVETVYLATLPPTGLFPEFDSLSMATQEFAGLLVDTFNEGLAALVQSQTTGGSDVRVLDFFAVTSALLEDPESFGIVADKLDLLIDGSSFDSDQVLAWDMLHPAETVHQLWGAYSEFVFRGGNTVLLDDDASVFNSGSGPDGVFGLGGDDRINVGPGNDVVFGGTGNDIINGGIGNDIIQGGRDDDTVFGGPGDDILGGGAGNDVLVGGDGRDVITDGLGSDIVFGGASDDIFVFIEPSLIGGDETPSSDVFVGGSGQDTLYLVLDEAAYSEFVASSDDPSELLAQLGITVAGVESILAIEGRQSIATELSAFDWFLEADYWGVISAPSSADLVA</sequence>
<dbReference type="PANTHER" id="PTHR38340:SF1">
    <property type="entry name" value="S-LAYER PROTEIN"/>
    <property type="match status" value="1"/>
</dbReference>
<keyword evidence="2" id="KW-0964">Secreted</keyword>
<name>A0A0X3TWM0_9RHOB</name>
<dbReference type="InterPro" id="IPR050557">
    <property type="entry name" value="RTX_toxin/Mannuronan_C5-epim"/>
</dbReference>
<accession>A0A0X3TWM0</accession>
<dbReference type="SUPFAM" id="SSF51120">
    <property type="entry name" value="beta-Roll"/>
    <property type="match status" value="1"/>
</dbReference>
<comment type="caution">
    <text evidence="3">The sequence shown here is derived from an EMBL/GenBank/DDBJ whole genome shotgun (WGS) entry which is preliminary data.</text>
</comment>
<dbReference type="InterPro" id="IPR011049">
    <property type="entry name" value="Serralysin-like_metalloprot_C"/>
</dbReference>
<dbReference type="OrthoDB" id="5292073at2"/>
<evidence type="ECO:0000313" key="4">
    <source>
        <dbReference type="Proteomes" id="UP000053690"/>
    </source>
</evidence>
<dbReference type="Gene3D" id="2.150.10.10">
    <property type="entry name" value="Serralysin-like metalloprotease, C-terminal"/>
    <property type="match status" value="1"/>
</dbReference>
<dbReference type="Pfam" id="PF00353">
    <property type="entry name" value="HemolysinCabind"/>
    <property type="match status" value="3"/>
</dbReference>
<dbReference type="Pfam" id="PF00657">
    <property type="entry name" value="Lipase_GDSL"/>
    <property type="match status" value="1"/>
</dbReference>
<protein>
    <submittedName>
        <fullName evidence="3">Hemolysin</fullName>
    </submittedName>
</protein>
<dbReference type="RefSeq" id="WP_068334951.1">
    <property type="nucleotide sequence ID" value="NZ_LQBP01000003.1"/>
</dbReference>
<dbReference type="InterPro" id="IPR001343">
    <property type="entry name" value="Hemolysn_Ca-bd"/>
</dbReference>
<dbReference type="GO" id="GO:0016788">
    <property type="term" value="F:hydrolase activity, acting on ester bonds"/>
    <property type="evidence" value="ECO:0007669"/>
    <property type="project" value="InterPro"/>
</dbReference>